<feature type="compositionally biased region" description="Polar residues" evidence="1">
    <location>
        <begin position="592"/>
        <end position="607"/>
    </location>
</feature>
<feature type="compositionally biased region" description="Basic and acidic residues" evidence="1">
    <location>
        <begin position="225"/>
        <end position="237"/>
    </location>
</feature>
<comment type="caution">
    <text evidence="3">The sequence shown here is derived from an EMBL/GenBank/DDBJ whole genome shotgun (WGS) entry which is preliminary data.</text>
</comment>
<proteinExistence type="predicted"/>
<gene>
    <name evidence="3" type="ORF">LTR82_012161</name>
</gene>
<evidence type="ECO:0000256" key="1">
    <source>
        <dbReference type="SAM" id="MobiDB-lite"/>
    </source>
</evidence>
<evidence type="ECO:0000259" key="2">
    <source>
        <dbReference type="Pfam" id="PF13091"/>
    </source>
</evidence>
<feature type="region of interest" description="Disordered" evidence="1">
    <location>
        <begin position="1"/>
        <end position="41"/>
    </location>
</feature>
<protein>
    <recommendedName>
        <fullName evidence="2">Phospholipase D-like domain-containing protein</fullName>
    </recommendedName>
</protein>
<evidence type="ECO:0000313" key="3">
    <source>
        <dbReference type="EMBL" id="KAK0316133.1"/>
    </source>
</evidence>
<name>A0AAN6FHK7_9PEZI</name>
<dbReference type="SUPFAM" id="SSF56024">
    <property type="entry name" value="Phospholipase D/nuclease"/>
    <property type="match status" value="1"/>
</dbReference>
<dbReference type="Pfam" id="PF13091">
    <property type="entry name" value="PLDc_2"/>
    <property type="match status" value="1"/>
</dbReference>
<dbReference type="EMBL" id="JASUXU010000048">
    <property type="protein sequence ID" value="KAK0316133.1"/>
    <property type="molecule type" value="Genomic_DNA"/>
</dbReference>
<dbReference type="Proteomes" id="UP001168146">
    <property type="component" value="Unassembled WGS sequence"/>
</dbReference>
<feature type="region of interest" description="Disordered" evidence="1">
    <location>
        <begin position="588"/>
        <end position="607"/>
    </location>
</feature>
<dbReference type="InterPro" id="IPR025202">
    <property type="entry name" value="PLD-like_dom"/>
</dbReference>
<dbReference type="AlphaFoldDB" id="A0AAN6FHK7"/>
<dbReference type="Gene3D" id="3.30.870.10">
    <property type="entry name" value="Endonuclease Chain A"/>
    <property type="match status" value="1"/>
</dbReference>
<feature type="region of interest" description="Disordered" evidence="1">
    <location>
        <begin position="225"/>
        <end position="251"/>
    </location>
</feature>
<organism evidence="3 4">
    <name type="scientific">Friedmanniomyces endolithicus</name>
    <dbReference type="NCBI Taxonomy" id="329885"/>
    <lineage>
        <taxon>Eukaryota</taxon>
        <taxon>Fungi</taxon>
        <taxon>Dikarya</taxon>
        <taxon>Ascomycota</taxon>
        <taxon>Pezizomycotina</taxon>
        <taxon>Dothideomycetes</taxon>
        <taxon>Dothideomycetidae</taxon>
        <taxon>Mycosphaerellales</taxon>
        <taxon>Teratosphaeriaceae</taxon>
        <taxon>Friedmanniomyces</taxon>
    </lineage>
</organism>
<reference evidence="3" key="1">
    <citation type="submission" date="2021-12" db="EMBL/GenBank/DDBJ databases">
        <title>Black yeast isolated from Biological Soil Crust.</title>
        <authorList>
            <person name="Kurbessoian T."/>
        </authorList>
    </citation>
    <scope>NUCLEOTIDE SEQUENCE</scope>
    <source>
        <strain evidence="3">CCFEE 5208</strain>
    </source>
</reference>
<sequence>MSMNATVEEETDSDLKREQQPDSLGEDPSPPERPGTRASGYPDFVHHEERFLLGEEFQALQARNVTVRILTTLQHGISDFEGAVERLARLKRFDIKVFTDNNPTFHAKGWRFEHRTGVSRDAIIVGSSNLSRPALTTGREFNIEVERGENDEAAKVIANFRARFEDYWQKTGFVSITGDNFEYMRKQFKIAANGDHFLQGTPFIKQYDTIMQQLSRLREEAKQWNETHGGVRGERVNKHSRSKSVTDAEQDNVRRPRLVGPAVEYPLRDLEGLTLSTSPAASSSLSFETLPDQLIPPLAHSELPAAVQPQVASITGVATLLFNQAVEFNDFFSLNQILSTLDAREQATLLNTRRERSLPSTSERAWGVGCAPSVTLYPIWPALMRRNYPMLKVMLEKGALLAPITIYNPISVTKSTYHPLIVLISNVEQDRDIVDDFSDFAYDDAMESLGIAIMMIRCDDFDVRTAREVEERPVLDSLSPPDAGPIRETSAPGKVQEVCRCCHPRYAGYPVDGVVPCFYEHELFFMTTAILLLEAGARPDPSRASCEFILEAETQYKNMREGRAIKLRDLRKGDNRVEDMLGHKVVRKVTESGDSPTRSPSISSPQGRQSIVGMLGQHECTNAVYDYETLIHTTAASTPVSYRHPLSRCLSFNARLGRSVAMNGADAASISEAGLYHALERAAAVGSTLGNCPA</sequence>
<evidence type="ECO:0000313" key="4">
    <source>
        <dbReference type="Proteomes" id="UP001168146"/>
    </source>
</evidence>
<feature type="domain" description="Phospholipase D-like" evidence="2">
    <location>
        <begin position="56"/>
        <end position="168"/>
    </location>
</feature>
<accession>A0AAN6FHK7</accession>